<comment type="catalytic activity">
    <reaction evidence="4">
        <text>O-phospho-L-seryl-[protein] + H2O = L-seryl-[protein] + phosphate</text>
        <dbReference type="Rhea" id="RHEA:20629"/>
        <dbReference type="Rhea" id="RHEA-COMP:9863"/>
        <dbReference type="Rhea" id="RHEA-COMP:11604"/>
        <dbReference type="ChEBI" id="CHEBI:15377"/>
        <dbReference type="ChEBI" id="CHEBI:29999"/>
        <dbReference type="ChEBI" id="CHEBI:43474"/>
        <dbReference type="ChEBI" id="CHEBI:83421"/>
        <dbReference type="EC" id="3.1.3.16"/>
    </reaction>
</comment>
<dbReference type="PROSITE" id="PS50054">
    <property type="entry name" value="TYR_PHOSPHATASE_DUAL"/>
    <property type="match status" value="1"/>
</dbReference>
<evidence type="ECO:0000256" key="4">
    <source>
        <dbReference type="ARBA" id="ARBA00047761"/>
    </source>
</evidence>
<dbReference type="AlphaFoldDB" id="A0A0C2X8B4"/>
<accession>A0A0C2X8B4</accession>
<dbReference type="SMART" id="SM00195">
    <property type="entry name" value="DSPc"/>
    <property type="match status" value="1"/>
</dbReference>
<proteinExistence type="inferred from homology"/>
<keyword evidence="3" id="KW-0904">Protein phosphatase</keyword>
<protein>
    <submittedName>
        <fullName evidence="8">Uncharacterized protein</fullName>
    </submittedName>
</protein>
<evidence type="ECO:0000259" key="6">
    <source>
        <dbReference type="PROSITE" id="PS50054"/>
    </source>
</evidence>
<dbReference type="SUPFAM" id="SSF52799">
    <property type="entry name" value="(Phosphotyrosine protein) phosphatases II"/>
    <property type="match status" value="1"/>
</dbReference>
<keyword evidence="9" id="KW-1185">Reference proteome</keyword>
<dbReference type="InterPro" id="IPR000340">
    <property type="entry name" value="Dual-sp_phosphatase_cat-dom"/>
</dbReference>
<organism evidence="8 9">
    <name type="scientific">Serendipita vermifera MAFF 305830</name>
    <dbReference type="NCBI Taxonomy" id="933852"/>
    <lineage>
        <taxon>Eukaryota</taxon>
        <taxon>Fungi</taxon>
        <taxon>Dikarya</taxon>
        <taxon>Basidiomycota</taxon>
        <taxon>Agaricomycotina</taxon>
        <taxon>Agaricomycetes</taxon>
        <taxon>Sebacinales</taxon>
        <taxon>Serendipitaceae</taxon>
        <taxon>Serendipita</taxon>
    </lineage>
</organism>
<dbReference type="InterPro" id="IPR020422">
    <property type="entry name" value="TYR_PHOSPHATASE_DUAL_dom"/>
</dbReference>
<dbReference type="OrthoDB" id="2017893at2759"/>
<evidence type="ECO:0000256" key="3">
    <source>
        <dbReference type="ARBA" id="ARBA00022912"/>
    </source>
</evidence>
<evidence type="ECO:0000259" key="7">
    <source>
        <dbReference type="PROSITE" id="PS50056"/>
    </source>
</evidence>
<feature type="domain" description="Tyrosine specific protein phosphatases" evidence="7">
    <location>
        <begin position="99"/>
        <end position="174"/>
    </location>
</feature>
<sequence length="230" mass="25855">MITFGGGRFERQASKILPNLYLSDVMTARWGDTLDRLGVTHIVCVMEEPVSYPRTKQDVKILYIPVSDDVTSDLLSYFESATQFIGDALGPVDINRDELSAVEDVKSTLEDGAHPFPSPDTESPRHLLPPPRNVVLVHCMAGMSRSATIVCAYLLATTSMNTQEAISFVRSKRPIIQPNYGFEKQLRSWEARHFVATRKRRVSTKQIAADLERRRQRYKDAAAGIKRGDD</sequence>
<dbReference type="InterPro" id="IPR016130">
    <property type="entry name" value="Tyr_Pase_AS"/>
</dbReference>
<evidence type="ECO:0000256" key="1">
    <source>
        <dbReference type="ARBA" id="ARBA00008601"/>
    </source>
</evidence>
<dbReference type="InterPro" id="IPR000387">
    <property type="entry name" value="Tyr_Pase_dom"/>
</dbReference>
<reference evidence="8 9" key="1">
    <citation type="submission" date="2014-04" db="EMBL/GenBank/DDBJ databases">
        <authorList>
            <consortium name="DOE Joint Genome Institute"/>
            <person name="Kuo A."/>
            <person name="Zuccaro A."/>
            <person name="Kohler A."/>
            <person name="Nagy L.G."/>
            <person name="Floudas D."/>
            <person name="Copeland A."/>
            <person name="Barry K.W."/>
            <person name="Cichocki N."/>
            <person name="Veneault-Fourrey C."/>
            <person name="LaButti K."/>
            <person name="Lindquist E.A."/>
            <person name="Lipzen A."/>
            <person name="Lundell T."/>
            <person name="Morin E."/>
            <person name="Murat C."/>
            <person name="Sun H."/>
            <person name="Tunlid A."/>
            <person name="Henrissat B."/>
            <person name="Grigoriev I.V."/>
            <person name="Hibbett D.S."/>
            <person name="Martin F."/>
            <person name="Nordberg H.P."/>
            <person name="Cantor M.N."/>
            <person name="Hua S.X."/>
        </authorList>
    </citation>
    <scope>NUCLEOTIDE SEQUENCE [LARGE SCALE GENOMIC DNA]</scope>
    <source>
        <strain evidence="8 9">MAFF 305830</strain>
    </source>
</reference>
<dbReference type="Gene3D" id="3.90.190.10">
    <property type="entry name" value="Protein tyrosine phosphatase superfamily"/>
    <property type="match status" value="1"/>
</dbReference>
<comment type="similarity">
    <text evidence="1">Belongs to the protein-tyrosine phosphatase family. Non-receptor class dual specificity subfamily.</text>
</comment>
<dbReference type="GO" id="GO:0005829">
    <property type="term" value="C:cytosol"/>
    <property type="evidence" value="ECO:0007669"/>
    <property type="project" value="TreeGrafter"/>
</dbReference>
<feature type="domain" description="Tyrosine-protein phosphatase" evidence="6">
    <location>
        <begin position="12"/>
        <end position="195"/>
    </location>
</feature>
<evidence type="ECO:0000256" key="5">
    <source>
        <dbReference type="ARBA" id="ARBA00048336"/>
    </source>
</evidence>
<name>A0A0C2X8B4_SERVB</name>
<dbReference type="PRINTS" id="PR01908">
    <property type="entry name" value="ADSPHPHTASE"/>
</dbReference>
<dbReference type="GO" id="GO:0007165">
    <property type="term" value="P:signal transduction"/>
    <property type="evidence" value="ECO:0007669"/>
    <property type="project" value="TreeGrafter"/>
</dbReference>
<dbReference type="Proteomes" id="UP000054097">
    <property type="component" value="Unassembled WGS sequence"/>
</dbReference>
<comment type="catalytic activity">
    <reaction evidence="5">
        <text>O-phospho-L-threonyl-[protein] + H2O = L-threonyl-[protein] + phosphate</text>
        <dbReference type="Rhea" id="RHEA:47004"/>
        <dbReference type="Rhea" id="RHEA-COMP:11060"/>
        <dbReference type="Rhea" id="RHEA-COMP:11605"/>
        <dbReference type="ChEBI" id="CHEBI:15377"/>
        <dbReference type="ChEBI" id="CHEBI:30013"/>
        <dbReference type="ChEBI" id="CHEBI:43474"/>
        <dbReference type="ChEBI" id="CHEBI:61977"/>
        <dbReference type="EC" id="3.1.3.16"/>
    </reaction>
</comment>
<dbReference type="GO" id="GO:0004725">
    <property type="term" value="F:protein tyrosine phosphatase activity"/>
    <property type="evidence" value="ECO:0007669"/>
    <property type="project" value="TreeGrafter"/>
</dbReference>
<dbReference type="HOGENOM" id="CLU_1205390_0_0_1"/>
<keyword evidence="2" id="KW-0378">Hydrolase</keyword>
<dbReference type="CDD" id="cd14498">
    <property type="entry name" value="DSP"/>
    <property type="match status" value="1"/>
</dbReference>
<evidence type="ECO:0000313" key="8">
    <source>
        <dbReference type="EMBL" id="KIM34308.1"/>
    </source>
</evidence>
<dbReference type="InterPro" id="IPR029021">
    <property type="entry name" value="Prot-tyrosine_phosphatase-like"/>
</dbReference>
<evidence type="ECO:0000313" key="9">
    <source>
        <dbReference type="Proteomes" id="UP000054097"/>
    </source>
</evidence>
<dbReference type="PROSITE" id="PS50056">
    <property type="entry name" value="TYR_PHOSPHATASE_2"/>
    <property type="match status" value="1"/>
</dbReference>
<dbReference type="PANTHER" id="PTHR45948">
    <property type="entry name" value="DUAL SPECIFICITY PROTEIN PHOSPHATASE DDB_G0269404-RELATED"/>
    <property type="match status" value="1"/>
</dbReference>
<dbReference type="GO" id="GO:0004722">
    <property type="term" value="F:protein serine/threonine phosphatase activity"/>
    <property type="evidence" value="ECO:0007669"/>
    <property type="project" value="UniProtKB-EC"/>
</dbReference>
<dbReference type="PANTHER" id="PTHR45948:SF2">
    <property type="entry name" value="DUAL SPECIFICITY PROTEIN PHOSPHATASE"/>
    <property type="match status" value="1"/>
</dbReference>
<evidence type="ECO:0000256" key="2">
    <source>
        <dbReference type="ARBA" id="ARBA00022801"/>
    </source>
</evidence>
<dbReference type="PROSITE" id="PS00383">
    <property type="entry name" value="TYR_PHOSPHATASE_1"/>
    <property type="match status" value="1"/>
</dbReference>
<dbReference type="EMBL" id="KN824277">
    <property type="protein sequence ID" value="KIM34308.1"/>
    <property type="molecule type" value="Genomic_DNA"/>
</dbReference>
<dbReference type="Pfam" id="PF00782">
    <property type="entry name" value="DSPc"/>
    <property type="match status" value="1"/>
</dbReference>
<dbReference type="STRING" id="933852.A0A0C2X8B4"/>
<reference evidence="9" key="2">
    <citation type="submission" date="2015-01" db="EMBL/GenBank/DDBJ databases">
        <title>Evolutionary Origins and Diversification of the Mycorrhizal Mutualists.</title>
        <authorList>
            <consortium name="DOE Joint Genome Institute"/>
            <consortium name="Mycorrhizal Genomics Consortium"/>
            <person name="Kohler A."/>
            <person name="Kuo A."/>
            <person name="Nagy L.G."/>
            <person name="Floudas D."/>
            <person name="Copeland A."/>
            <person name="Barry K.W."/>
            <person name="Cichocki N."/>
            <person name="Veneault-Fourrey C."/>
            <person name="LaButti K."/>
            <person name="Lindquist E.A."/>
            <person name="Lipzen A."/>
            <person name="Lundell T."/>
            <person name="Morin E."/>
            <person name="Murat C."/>
            <person name="Riley R."/>
            <person name="Ohm R."/>
            <person name="Sun H."/>
            <person name="Tunlid A."/>
            <person name="Henrissat B."/>
            <person name="Grigoriev I.V."/>
            <person name="Hibbett D.S."/>
            <person name="Martin F."/>
        </authorList>
    </citation>
    <scope>NUCLEOTIDE SEQUENCE [LARGE SCALE GENOMIC DNA]</scope>
    <source>
        <strain evidence="9">MAFF 305830</strain>
    </source>
</reference>
<gene>
    <name evidence="8" type="ORF">M408DRAFT_13851</name>
</gene>